<reference evidence="4" key="1">
    <citation type="journal article" date="2019" name="Int. J. Syst. Evol. Microbiol.">
        <title>The Global Catalogue of Microorganisms (GCM) 10K type strain sequencing project: providing services to taxonomists for standard genome sequencing and annotation.</title>
        <authorList>
            <consortium name="The Broad Institute Genomics Platform"/>
            <consortium name="The Broad Institute Genome Sequencing Center for Infectious Disease"/>
            <person name="Wu L."/>
            <person name="Ma J."/>
        </authorList>
    </citation>
    <scope>NUCLEOTIDE SEQUENCE [LARGE SCALE GENOMIC DNA]</scope>
    <source>
        <strain evidence="4">CGMCC 4.7152</strain>
    </source>
</reference>
<dbReference type="EC" id="2.3.-.-" evidence="3"/>
<dbReference type="PANTHER" id="PTHR43441">
    <property type="entry name" value="RIBOSOMAL-PROTEIN-SERINE ACETYLTRANSFERASE"/>
    <property type="match status" value="1"/>
</dbReference>
<dbReference type="RefSeq" id="WP_380128387.1">
    <property type="nucleotide sequence ID" value="NZ_JBHSIU010000130.1"/>
</dbReference>
<dbReference type="Pfam" id="PF13302">
    <property type="entry name" value="Acetyltransf_3"/>
    <property type="match status" value="1"/>
</dbReference>
<keyword evidence="4" id="KW-1185">Reference proteome</keyword>
<dbReference type="GO" id="GO:0016746">
    <property type="term" value="F:acyltransferase activity"/>
    <property type="evidence" value="ECO:0007669"/>
    <property type="project" value="UniProtKB-KW"/>
</dbReference>
<feature type="compositionally biased region" description="Acidic residues" evidence="1">
    <location>
        <begin position="179"/>
        <end position="191"/>
    </location>
</feature>
<dbReference type="PANTHER" id="PTHR43441:SF10">
    <property type="entry name" value="ACETYLTRANSFERASE"/>
    <property type="match status" value="1"/>
</dbReference>
<sequence>MFTVPLAGGAELRPLEPWQAAEFLEHMDRARATVDPWIPWAGVSTDLDTATATLQRYADLAARDAGRLFGIWLDGTLVGGTMFVAFNAEAGTCEIGCWLEPAGQGRGLITMAVRRLIDWAVHTRGIHRVEWRCRPDNTASSAVARRLGMHRDGVLREVAPYRGVRHDLEIWSLLAGETADESAGESADESAGETAGESAGESIAS</sequence>
<feature type="region of interest" description="Disordered" evidence="1">
    <location>
        <begin position="179"/>
        <end position="205"/>
    </location>
</feature>
<dbReference type="EMBL" id="JBHSIU010000130">
    <property type="protein sequence ID" value="MFC5007747.1"/>
    <property type="molecule type" value="Genomic_DNA"/>
</dbReference>
<dbReference type="InterPro" id="IPR051908">
    <property type="entry name" value="Ribosomal_N-acetyltransferase"/>
</dbReference>
<name>A0ABV9WHI8_9ACTN</name>
<dbReference type="Gene3D" id="3.40.630.30">
    <property type="match status" value="1"/>
</dbReference>
<evidence type="ECO:0000313" key="3">
    <source>
        <dbReference type="EMBL" id="MFC5007747.1"/>
    </source>
</evidence>
<dbReference type="Proteomes" id="UP001595912">
    <property type="component" value="Unassembled WGS sequence"/>
</dbReference>
<gene>
    <name evidence="3" type="ORF">ACFPIJ_59315</name>
</gene>
<organism evidence="3 4">
    <name type="scientific">Dactylosporangium cerinum</name>
    <dbReference type="NCBI Taxonomy" id="1434730"/>
    <lineage>
        <taxon>Bacteria</taxon>
        <taxon>Bacillati</taxon>
        <taxon>Actinomycetota</taxon>
        <taxon>Actinomycetes</taxon>
        <taxon>Micromonosporales</taxon>
        <taxon>Micromonosporaceae</taxon>
        <taxon>Dactylosporangium</taxon>
    </lineage>
</organism>
<dbReference type="InterPro" id="IPR016181">
    <property type="entry name" value="Acyl_CoA_acyltransferase"/>
</dbReference>
<evidence type="ECO:0000256" key="1">
    <source>
        <dbReference type="SAM" id="MobiDB-lite"/>
    </source>
</evidence>
<evidence type="ECO:0000313" key="4">
    <source>
        <dbReference type="Proteomes" id="UP001595912"/>
    </source>
</evidence>
<comment type="caution">
    <text evidence="3">The sequence shown here is derived from an EMBL/GenBank/DDBJ whole genome shotgun (WGS) entry which is preliminary data.</text>
</comment>
<dbReference type="InterPro" id="IPR000182">
    <property type="entry name" value="GNAT_dom"/>
</dbReference>
<evidence type="ECO:0000259" key="2">
    <source>
        <dbReference type="PROSITE" id="PS51186"/>
    </source>
</evidence>
<keyword evidence="3" id="KW-0808">Transferase</keyword>
<keyword evidence="3" id="KW-0012">Acyltransferase</keyword>
<dbReference type="SUPFAM" id="SSF55729">
    <property type="entry name" value="Acyl-CoA N-acyltransferases (Nat)"/>
    <property type="match status" value="1"/>
</dbReference>
<feature type="domain" description="N-acetyltransferase" evidence="2">
    <location>
        <begin position="10"/>
        <end position="171"/>
    </location>
</feature>
<proteinExistence type="predicted"/>
<dbReference type="PROSITE" id="PS51186">
    <property type="entry name" value="GNAT"/>
    <property type="match status" value="1"/>
</dbReference>
<protein>
    <submittedName>
        <fullName evidence="3">GNAT family N-acetyltransferase</fullName>
        <ecNumber evidence="3">2.3.-.-</ecNumber>
    </submittedName>
</protein>
<accession>A0ABV9WHI8</accession>
<dbReference type="CDD" id="cd04301">
    <property type="entry name" value="NAT_SF"/>
    <property type="match status" value="1"/>
</dbReference>